<organism evidence="5 6">
    <name type="scientific">Tigriopus californicus</name>
    <name type="common">Marine copepod</name>
    <dbReference type="NCBI Taxonomy" id="6832"/>
    <lineage>
        <taxon>Eukaryota</taxon>
        <taxon>Metazoa</taxon>
        <taxon>Ecdysozoa</taxon>
        <taxon>Arthropoda</taxon>
        <taxon>Crustacea</taxon>
        <taxon>Multicrustacea</taxon>
        <taxon>Hexanauplia</taxon>
        <taxon>Copepoda</taxon>
        <taxon>Harpacticoida</taxon>
        <taxon>Harpacticidae</taxon>
        <taxon>Tigriopus</taxon>
    </lineage>
</organism>
<dbReference type="GO" id="GO:0005737">
    <property type="term" value="C:cytoplasm"/>
    <property type="evidence" value="ECO:0007669"/>
    <property type="project" value="TreeGrafter"/>
</dbReference>
<sequence length="475" mass="51400">MTKGDRQLQLDKRAKFFSDPTFQDILAYDDKDLHRKLDTFKQKSSLVLASHQPEAAHNLQVTCTNDKFMIQLELPGFSPEDFTLKTRDDIILLEANHEGKADGGSEFTSRKYNKEFCMPDGVLTDQLTSSYSSTGILIIEAPRHVHVPEGAALSEAMAAKSKAYTTDDGRTAVKENSSASSQMLAASTESPDGTTTSTMSYSSSSSTSSQMVSSGPAGSLSMGMEMPPMRGMTLEGMGGGDPMALDMSDMMKKMMSDMKMSSSSFGNMGKNTSSTMMSSSNVSTMSSSSSSVQSSNSMFSDMGMMPQPRLSFGNMGQMGGDMGMMGRPGMNMGKLDIEELSNAGSTATSPTPTPTPYTVSSPPPTSRKSGNFPAMTHSVQPTADFQTIQDPQADHTVLLKLKEGDEYKLVLNMQQYSPDNITVKLNDRELSIFAHDGQTEDFMQRHSVPIGIDLDQLSSSFSEDGILVIRAPKMK</sequence>
<dbReference type="GO" id="GO:0005634">
    <property type="term" value="C:nucleus"/>
    <property type="evidence" value="ECO:0007669"/>
    <property type="project" value="TreeGrafter"/>
</dbReference>
<dbReference type="PANTHER" id="PTHR45640:SF26">
    <property type="entry name" value="RE23625P"/>
    <property type="match status" value="1"/>
</dbReference>
<dbReference type="InterPro" id="IPR002068">
    <property type="entry name" value="A-crystallin/Hsp20_dom"/>
</dbReference>
<feature type="compositionally biased region" description="Polar residues" evidence="3">
    <location>
        <begin position="174"/>
        <end position="193"/>
    </location>
</feature>
<evidence type="ECO:0000256" key="2">
    <source>
        <dbReference type="RuleBase" id="RU003616"/>
    </source>
</evidence>
<feature type="region of interest" description="Disordered" evidence="3">
    <location>
        <begin position="164"/>
        <end position="226"/>
    </location>
</feature>
<feature type="region of interest" description="Disordered" evidence="3">
    <location>
        <begin position="270"/>
        <end position="297"/>
    </location>
</feature>
<dbReference type="GO" id="GO:0009408">
    <property type="term" value="P:response to heat"/>
    <property type="evidence" value="ECO:0007669"/>
    <property type="project" value="TreeGrafter"/>
</dbReference>
<evidence type="ECO:0000259" key="4">
    <source>
        <dbReference type="PROSITE" id="PS01031"/>
    </source>
</evidence>
<evidence type="ECO:0000313" key="6">
    <source>
        <dbReference type="Proteomes" id="UP000318571"/>
    </source>
</evidence>
<dbReference type="Gene3D" id="2.60.40.790">
    <property type="match status" value="2"/>
</dbReference>
<evidence type="ECO:0000313" key="5">
    <source>
        <dbReference type="EMBL" id="TRY73100.1"/>
    </source>
</evidence>
<dbReference type="STRING" id="6832.A0A553P651"/>
<dbReference type="OrthoDB" id="1431247at2759"/>
<feature type="domain" description="SHSP" evidence="4">
    <location>
        <begin position="50"/>
        <end position="160"/>
    </location>
</feature>
<dbReference type="GO" id="GO:0051082">
    <property type="term" value="F:unfolded protein binding"/>
    <property type="evidence" value="ECO:0007669"/>
    <property type="project" value="TreeGrafter"/>
</dbReference>
<evidence type="ECO:0000256" key="1">
    <source>
        <dbReference type="PROSITE-ProRule" id="PRU00285"/>
    </source>
</evidence>
<dbReference type="SUPFAM" id="SSF49764">
    <property type="entry name" value="HSP20-like chaperones"/>
    <property type="match status" value="2"/>
</dbReference>
<dbReference type="PRINTS" id="PR00299">
    <property type="entry name" value="ACRYSTALLIN"/>
</dbReference>
<evidence type="ECO:0000256" key="3">
    <source>
        <dbReference type="SAM" id="MobiDB-lite"/>
    </source>
</evidence>
<dbReference type="Proteomes" id="UP000318571">
    <property type="component" value="Chromosome 3"/>
</dbReference>
<dbReference type="Pfam" id="PF00011">
    <property type="entry name" value="HSP20"/>
    <property type="match status" value="2"/>
</dbReference>
<feature type="compositionally biased region" description="Low complexity" evidence="3">
    <location>
        <begin position="271"/>
        <end position="297"/>
    </location>
</feature>
<feature type="compositionally biased region" description="Low complexity" evidence="3">
    <location>
        <begin position="194"/>
        <end position="214"/>
    </location>
</feature>
<proteinExistence type="inferred from homology"/>
<reference evidence="5 6" key="1">
    <citation type="journal article" date="2018" name="Nat. Ecol. Evol.">
        <title>Genomic signatures of mitonuclear coevolution across populations of Tigriopus californicus.</title>
        <authorList>
            <person name="Barreto F.S."/>
            <person name="Watson E.T."/>
            <person name="Lima T.G."/>
            <person name="Willett C.S."/>
            <person name="Edmands S."/>
            <person name="Li W."/>
            <person name="Burton R.S."/>
        </authorList>
    </citation>
    <scope>NUCLEOTIDE SEQUENCE [LARGE SCALE GENOMIC DNA]</scope>
    <source>
        <strain evidence="5 6">San Diego</strain>
    </source>
</reference>
<dbReference type="InterPro" id="IPR008978">
    <property type="entry name" value="HSP20-like_chaperone"/>
</dbReference>
<gene>
    <name evidence="5" type="ORF">TCAL_00902</name>
</gene>
<protein>
    <recommendedName>
        <fullName evidence="4">SHSP domain-containing protein</fullName>
    </recommendedName>
</protein>
<dbReference type="AlphaFoldDB" id="A0A553P651"/>
<accession>A0A553P651</accession>
<dbReference type="InterPro" id="IPR001436">
    <property type="entry name" value="Alpha-crystallin/sHSP_animal"/>
</dbReference>
<feature type="compositionally biased region" description="Pro residues" evidence="3">
    <location>
        <begin position="351"/>
        <end position="365"/>
    </location>
</feature>
<comment type="similarity">
    <text evidence="1 2">Belongs to the small heat shock protein (HSP20) family.</text>
</comment>
<dbReference type="EMBL" id="VCGU01000007">
    <property type="protein sequence ID" value="TRY73100.1"/>
    <property type="molecule type" value="Genomic_DNA"/>
</dbReference>
<dbReference type="OMA" id="FMIQLEL"/>
<comment type="caution">
    <text evidence="5">The sequence shown here is derived from an EMBL/GenBank/DDBJ whole genome shotgun (WGS) entry which is preliminary data.</text>
</comment>
<feature type="domain" description="SHSP" evidence="4">
    <location>
        <begin position="388"/>
        <end position="475"/>
    </location>
</feature>
<feature type="region of interest" description="Disordered" evidence="3">
    <location>
        <begin position="343"/>
        <end position="377"/>
    </location>
</feature>
<dbReference type="GO" id="GO:0042026">
    <property type="term" value="P:protein refolding"/>
    <property type="evidence" value="ECO:0007669"/>
    <property type="project" value="TreeGrafter"/>
</dbReference>
<dbReference type="PANTHER" id="PTHR45640">
    <property type="entry name" value="HEAT SHOCK PROTEIN HSP-12.2-RELATED"/>
    <property type="match status" value="1"/>
</dbReference>
<dbReference type="PROSITE" id="PS01031">
    <property type="entry name" value="SHSP"/>
    <property type="match status" value="2"/>
</dbReference>
<keyword evidence="6" id="KW-1185">Reference proteome</keyword>
<name>A0A553P651_TIGCA</name>
<dbReference type="CDD" id="cd06526">
    <property type="entry name" value="metazoan_ACD"/>
    <property type="match status" value="2"/>
</dbReference>